<dbReference type="EMBL" id="JAPWTK010000587">
    <property type="protein sequence ID" value="KAJ8938074.1"/>
    <property type="molecule type" value="Genomic_DNA"/>
</dbReference>
<feature type="domain" description="Tc1-like transposase DDE" evidence="1">
    <location>
        <begin position="140"/>
        <end position="326"/>
    </location>
</feature>
<dbReference type="InterPro" id="IPR036397">
    <property type="entry name" value="RNaseH_sf"/>
</dbReference>
<dbReference type="InterPro" id="IPR038717">
    <property type="entry name" value="Tc1-like_DDE_dom"/>
</dbReference>
<dbReference type="PANTHER" id="PTHR33939">
    <property type="entry name" value="PROTEIN CBG22215"/>
    <property type="match status" value="1"/>
</dbReference>
<comment type="caution">
    <text evidence="2">The sequence shown here is derived from an EMBL/GenBank/DDBJ whole genome shotgun (WGS) entry which is preliminary data.</text>
</comment>
<evidence type="ECO:0000259" key="1">
    <source>
        <dbReference type="Pfam" id="PF13358"/>
    </source>
</evidence>
<dbReference type="Gene3D" id="3.30.420.10">
    <property type="entry name" value="Ribonuclease H-like superfamily/Ribonuclease H"/>
    <property type="match status" value="1"/>
</dbReference>
<dbReference type="PANTHER" id="PTHR33939:SF1">
    <property type="entry name" value="DUF4371 DOMAIN-CONTAINING PROTEIN"/>
    <property type="match status" value="1"/>
</dbReference>
<proteinExistence type="predicted"/>
<dbReference type="Proteomes" id="UP001162162">
    <property type="component" value="Unassembled WGS sequence"/>
</dbReference>
<name>A0AAV8XHY3_9CUCU</name>
<evidence type="ECO:0000313" key="3">
    <source>
        <dbReference type="Proteomes" id="UP001162162"/>
    </source>
</evidence>
<sequence>MPGKRLNSQAREIVAKLLNYFMAEKENLGPLISVNAVQQRVADALGISLRTVCSIKTSPKIPEASTNIKYKPRLKSKTDDLPEGHKVEVRNVIYNIYAESFKYKQDDNRSALMEKTNIALLRCEFLRKYMVNRNSNTSRQLVFLDETWIFAKGNQTKSWQDESKKSVRKPEGYEGKRFIVLHAGSNKGFVDNAGLIYSTKSKLADYHGDMNADIFMKWLEEKLIPNLKEPSLIIMDNASYHSIQVERQPTTSWNKPQIIEWLEKSNITYTKDMFKTQLLNIAKQNQKPTRYKVDECLQRNGHEVLRLPPYNCQFNAIEMIWANAKNFYNAHIGEDGYGDDKVLAMWEKSLQKCTPEVWLGVVKHTEKKFTFNKMELVRVLLGKQLHNYIGAFFEDPIISLNTQTIFLPSSCDLTPCDFFSGFNLKYSIPVDSKLPLATWKTFSNALYQKPQI</sequence>
<reference evidence="2" key="1">
    <citation type="journal article" date="2023" name="Insect Mol. Biol.">
        <title>Genome sequencing provides insights into the evolution of gene families encoding plant cell wall-degrading enzymes in longhorned beetles.</title>
        <authorList>
            <person name="Shin N.R."/>
            <person name="Okamura Y."/>
            <person name="Kirsch R."/>
            <person name="Pauchet Y."/>
        </authorList>
    </citation>
    <scope>NUCLEOTIDE SEQUENCE</scope>
    <source>
        <strain evidence="2">AMC_N1</strain>
    </source>
</reference>
<keyword evidence="3" id="KW-1185">Reference proteome</keyword>
<accession>A0AAV8XHY3</accession>
<protein>
    <recommendedName>
        <fullName evidence="1">Tc1-like transposase DDE domain-containing protein</fullName>
    </recommendedName>
</protein>
<organism evidence="2 3">
    <name type="scientific">Aromia moschata</name>
    <dbReference type="NCBI Taxonomy" id="1265417"/>
    <lineage>
        <taxon>Eukaryota</taxon>
        <taxon>Metazoa</taxon>
        <taxon>Ecdysozoa</taxon>
        <taxon>Arthropoda</taxon>
        <taxon>Hexapoda</taxon>
        <taxon>Insecta</taxon>
        <taxon>Pterygota</taxon>
        <taxon>Neoptera</taxon>
        <taxon>Endopterygota</taxon>
        <taxon>Coleoptera</taxon>
        <taxon>Polyphaga</taxon>
        <taxon>Cucujiformia</taxon>
        <taxon>Chrysomeloidea</taxon>
        <taxon>Cerambycidae</taxon>
        <taxon>Cerambycinae</taxon>
        <taxon>Callichromatini</taxon>
        <taxon>Aromia</taxon>
    </lineage>
</organism>
<gene>
    <name evidence="2" type="ORF">NQ318_006344</name>
</gene>
<dbReference type="Pfam" id="PF13358">
    <property type="entry name" value="DDE_3"/>
    <property type="match status" value="1"/>
</dbReference>
<dbReference type="GO" id="GO:0003676">
    <property type="term" value="F:nucleic acid binding"/>
    <property type="evidence" value="ECO:0007669"/>
    <property type="project" value="InterPro"/>
</dbReference>
<dbReference type="AlphaFoldDB" id="A0AAV8XHY3"/>
<evidence type="ECO:0000313" key="2">
    <source>
        <dbReference type="EMBL" id="KAJ8938074.1"/>
    </source>
</evidence>